<dbReference type="Pfam" id="PF12790">
    <property type="entry name" value="T6SS-SciN"/>
    <property type="match status" value="1"/>
</dbReference>
<comment type="caution">
    <text evidence="2">The sequence shown here is derived from an EMBL/GenBank/DDBJ whole genome shotgun (WGS) entry which is preliminary data.</text>
</comment>
<dbReference type="NCBIfam" id="TIGR03352">
    <property type="entry name" value="VI_chp_3"/>
    <property type="match status" value="1"/>
</dbReference>
<dbReference type="InterPro" id="IPR017734">
    <property type="entry name" value="T6SS_SciN"/>
</dbReference>
<feature type="region of interest" description="Disordered" evidence="1">
    <location>
        <begin position="171"/>
        <end position="203"/>
    </location>
</feature>
<dbReference type="AlphaFoldDB" id="A0A318JFH5"/>
<sequence>MRHALRIMLLLLVLGLAGCGAWQYVKDGSKALTEAVFYPRIKTVKLDVTARAALNPDEQGRSLSVVVRVYQLRDGKAFRAASYEQILGDDKKILGDELLARHDFVLTPDSSYSLDQPLDENAGQIAVVALFRQNGPQTIWRIGLPISVLDNDTPAKLEVKDSQILISQLPHPLPQPAAAVPQTPASPPPQPASAAAASKAKGK</sequence>
<dbReference type="RefSeq" id="WP_059285735.1">
    <property type="nucleotide sequence ID" value="NZ_LNQU01000038.1"/>
</dbReference>
<dbReference type="OrthoDB" id="7021080at2"/>
<dbReference type="PANTHER" id="PTHR37625:SF4">
    <property type="entry name" value="OUTER MEMBRANE LIPOPROTEIN"/>
    <property type="match status" value="1"/>
</dbReference>
<gene>
    <name evidence="2" type="ORF">DFR38_106199</name>
</gene>
<dbReference type="InterPro" id="IPR038706">
    <property type="entry name" value="Type_VI_SciN-like_sf"/>
</dbReference>
<dbReference type="PROSITE" id="PS51257">
    <property type="entry name" value="PROKAR_LIPOPROTEIN"/>
    <property type="match status" value="1"/>
</dbReference>
<dbReference type="PANTHER" id="PTHR37625">
    <property type="entry name" value="OUTER MEMBRANE LIPOPROTEIN-RELATED"/>
    <property type="match status" value="1"/>
</dbReference>
<dbReference type="Proteomes" id="UP000248395">
    <property type="component" value="Unassembled WGS sequence"/>
</dbReference>
<feature type="compositionally biased region" description="Low complexity" evidence="1">
    <location>
        <begin position="192"/>
        <end position="203"/>
    </location>
</feature>
<name>A0A318JFH5_9NEIS</name>
<evidence type="ECO:0000313" key="2">
    <source>
        <dbReference type="EMBL" id="PXX48822.1"/>
    </source>
</evidence>
<reference evidence="2 3" key="1">
    <citation type="submission" date="2018-05" db="EMBL/GenBank/DDBJ databases">
        <title>Genomic Encyclopedia of Type Strains, Phase IV (KMG-IV): sequencing the most valuable type-strain genomes for metagenomic binning, comparative biology and taxonomic classification.</title>
        <authorList>
            <person name="Goeker M."/>
        </authorList>
    </citation>
    <scope>NUCLEOTIDE SEQUENCE [LARGE SCALE GENOMIC DNA]</scope>
    <source>
        <strain evidence="2 3">DSM 25134</strain>
    </source>
</reference>
<dbReference type="Gene3D" id="2.60.40.4150">
    <property type="entry name" value="Type VI secretion system, lipoprotein SciN"/>
    <property type="match status" value="1"/>
</dbReference>
<organism evidence="2 3">
    <name type="scientific">Aquitalea magnusonii</name>
    <dbReference type="NCBI Taxonomy" id="332411"/>
    <lineage>
        <taxon>Bacteria</taxon>
        <taxon>Pseudomonadati</taxon>
        <taxon>Pseudomonadota</taxon>
        <taxon>Betaproteobacteria</taxon>
        <taxon>Neisseriales</taxon>
        <taxon>Chromobacteriaceae</taxon>
        <taxon>Aquitalea</taxon>
    </lineage>
</organism>
<evidence type="ECO:0000256" key="1">
    <source>
        <dbReference type="SAM" id="MobiDB-lite"/>
    </source>
</evidence>
<keyword evidence="3" id="KW-1185">Reference proteome</keyword>
<protein>
    <submittedName>
        <fullName evidence="2">Type VI secretion system protein VasD</fullName>
    </submittedName>
</protein>
<dbReference type="EMBL" id="QJKC01000006">
    <property type="protein sequence ID" value="PXX48822.1"/>
    <property type="molecule type" value="Genomic_DNA"/>
</dbReference>
<evidence type="ECO:0000313" key="3">
    <source>
        <dbReference type="Proteomes" id="UP000248395"/>
    </source>
</evidence>
<accession>A0A318JFH5</accession>
<proteinExistence type="predicted"/>